<evidence type="ECO:0000313" key="2">
    <source>
        <dbReference type="EMBL" id="EJK59474.1"/>
    </source>
</evidence>
<dbReference type="EMBL" id="AGNL01022855">
    <property type="protein sequence ID" value="EJK59474.1"/>
    <property type="molecule type" value="Genomic_DNA"/>
</dbReference>
<dbReference type="AlphaFoldDB" id="K0S3N7"/>
<protein>
    <submittedName>
        <fullName evidence="2">Uncharacterized protein</fullName>
    </submittedName>
</protein>
<feature type="region of interest" description="Disordered" evidence="1">
    <location>
        <begin position="92"/>
        <end position="140"/>
    </location>
</feature>
<evidence type="ECO:0000256" key="1">
    <source>
        <dbReference type="SAM" id="MobiDB-lite"/>
    </source>
</evidence>
<evidence type="ECO:0000313" key="3">
    <source>
        <dbReference type="Proteomes" id="UP000266841"/>
    </source>
</evidence>
<feature type="non-terminal residue" evidence="2">
    <location>
        <position position="1"/>
    </location>
</feature>
<accession>K0S3N7</accession>
<sequence length="166" mass="18342">GDEVLRPPTHAQGEAVHQPRATTQYSRRRSISISGALDDSRWTSNDSKAPSGSQTRTSTCSYKPTLLIDSINLRHNLALALLNINELPDPVSGQPRLQFQPPSSHPARRKRKRSKRGAVGSKRPRTNVNKIEDHTSNHDTPLLNRKRAAKSLNTSISLLSMLPTAI</sequence>
<gene>
    <name evidence="2" type="ORF">THAOC_20299</name>
</gene>
<dbReference type="Proteomes" id="UP000266841">
    <property type="component" value="Unassembled WGS sequence"/>
</dbReference>
<name>K0S3N7_THAOC</name>
<feature type="compositionally biased region" description="Polar residues" evidence="1">
    <location>
        <begin position="42"/>
        <end position="59"/>
    </location>
</feature>
<proteinExistence type="predicted"/>
<comment type="caution">
    <text evidence="2">The sequence shown here is derived from an EMBL/GenBank/DDBJ whole genome shotgun (WGS) entry which is preliminary data.</text>
</comment>
<feature type="region of interest" description="Disordered" evidence="1">
    <location>
        <begin position="1"/>
        <end position="59"/>
    </location>
</feature>
<feature type="compositionally biased region" description="Basic residues" evidence="1">
    <location>
        <begin position="106"/>
        <end position="116"/>
    </location>
</feature>
<reference evidence="2 3" key="1">
    <citation type="journal article" date="2012" name="Genome Biol.">
        <title>Genome and low-iron response of an oceanic diatom adapted to chronic iron limitation.</title>
        <authorList>
            <person name="Lommer M."/>
            <person name="Specht M."/>
            <person name="Roy A.S."/>
            <person name="Kraemer L."/>
            <person name="Andreson R."/>
            <person name="Gutowska M.A."/>
            <person name="Wolf J."/>
            <person name="Bergner S.V."/>
            <person name="Schilhabel M.B."/>
            <person name="Klostermeier U.C."/>
            <person name="Beiko R.G."/>
            <person name="Rosenstiel P."/>
            <person name="Hippler M."/>
            <person name="Laroche J."/>
        </authorList>
    </citation>
    <scope>NUCLEOTIDE SEQUENCE [LARGE SCALE GENOMIC DNA]</scope>
    <source>
        <strain evidence="2 3">CCMP1005</strain>
    </source>
</reference>
<organism evidence="2 3">
    <name type="scientific">Thalassiosira oceanica</name>
    <name type="common">Marine diatom</name>
    <dbReference type="NCBI Taxonomy" id="159749"/>
    <lineage>
        <taxon>Eukaryota</taxon>
        <taxon>Sar</taxon>
        <taxon>Stramenopiles</taxon>
        <taxon>Ochrophyta</taxon>
        <taxon>Bacillariophyta</taxon>
        <taxon>Coscinodiscophyceae</taxon>
        <taxon>Thalassiosirophycidae</taxon>
        <taxon>Thalassiosirales</taxon>
        <taxon>Thalassiosiraceae</taxon>
        <taxon>Thalassiosira</taxon>
    </lineage>
</organism>
<keyword evidence="3" id="KW-1185">Reference proteome</keyword>